<reference evidence="2 3" key="1">
    <citation type="submission" date="2016-10" db="EMBL/GenBank/DDBJ databases">
        <title>Draft Genome sequence of Alkanindiges sp. strain H1.</title>
        <authorList>
            <person name="Subhash Y."/>
            <person name="Lee S."/>
        </authorList>
    </citation>
    <scope>NUCLEOTIDE SEQUENCE [LARGE SCALE GENOMIC DNA]</scope>
    <source>
        <strain evidence="2 3">H1</strain>
    </source>
</reference>
<dbReference type="AlphaFoldDB" id="A0A1S8CQZ0"/>
<dbReference type="InterPro" id="IPR010239">
    <property type="entry name" value="CHP02001"/>
</dbReference>
<keyword evidence="3" id="KW-1185">Reference proteome</keyword>
<dbReference type="NCBIfam" id="TIGR02001">
    <property type="entry name" value="gcw_chp"/>
    <property type="match status" value="1"/>
</dbReference>
<feature type="chain" id="PRO_5012526472" evidence="1">
    <location>
        <begin position="28"/>
        <end position="265"/>
    </location>
</feature>
<sequence>MKGLKQITALSCVMAGYMLAATSSVQAADVINIPGVSTTGNVTLSTDYRFRGVSQTSNNPAIQGAINFNHESGTYASLWASNVSGNSTAEIDGVLGYATKLNLIPNRDTTLDVGYIRYMYAGSGDSAPGSNQPDYNELFGRLSVAGSVIKEDNLMVGVNYSNDYFNKSDNFWYLSANYTAPITDTGFGLVAGIGYNLFKNSSMLNRALGTTSNDDSYIDYKLGTSFGVQGLTTELAWVDTNLKDSECFDKKACDGAVQLSISKTF</sequence>
<dbReference type="RefSeq" id="WP_076879142.1">
    <property type="nucleotide sequence ID" value="NZ_MLCN01000042.1"/>
</dbReference>
<dbReference type="OrthoDB" id="9793561at2"/>
<evidence type="ECO:0000313" key="2">
    <source>
        <dbReference type="EMBL" id="ONG37908.1"/>
    </source>
</evidence>
<evidence type="ECO:0000313" key="3">
    <source>
        <dbReference type="Proteomes" id="UP000192132"/>
    </source>
</evidence>
<keyword evidence="1" id="KW-0732">Signal</keyword>
<organism evidence="2 3">
    <name type="scientific">Alkanindiges hydrocarboniclasticus</name>
    <dbReference type="NCBI Taxonomy" id="1907941"/>
    <lineage>
        <taxon>Bacteria</taxon>
        <taxon>Pseudomonadati</taxon>
        <taxon>Pseudomonadota</taxon>
        <taxon>Gammaproteobacteria</taxon>
        <taxon>Moraxellales</taxon>
        <taxon>Moraxellaceae</taxon>
        <taxon>Alkanindiges</taxon>
    </lineage>
</organism>
<gene>
    <name evidence="2" type="ORF">BKE30_13590</name>
</gene>
<dbReference type="Pfam" id="PF09694">
    <property type="entry name" value="Gcw_chp"/>
    <property type="match status" value="1"/>
</dbReference>
<feature type="signal peptide" evidence="1">
    <location>
        <begin position="1"/>
        <end position="27"/>
    </location>
</feature>
<proteinExistence type="predicted"/>
<dbReference type="EMBL" id="MLCN01000042">
    <property type="protein sequence ID" value="ONG37908.1"/>
    <property type="molecule type" value="Genomic_DNA"/>
</dbReference>
<dbReference type="Proteomes" id="UP000192132">
    <property type="component" value="Unassembled WGS sequence"/>
</dbReference>
<evidence type="ECO:0000256" key="1">
    <source>
        <dbReference type="SAM" id="SignalP"/>
    </source>
</evidence>
<accession>A0A1S8CQZ0</accession>
<comment type="caution">
    <text evidence="2">The sequence shown here is derived from an EMBL/GenBank/DDBJ whole genome shotgun (WGS) entry which is preliminary data.</text>
</comment>
<name>A0A1S8CQZ0_9GAMM</name>
<protein>
    <submittedName>
        <fullName evidence="2">Uncharacterized protein</fullName>
    </submittedName>
</protein>
<dbReference type="STRING" id="1907941.BKE30_13590"/>